<evidence type="ECO:0000256" key="1">
    <source>
        <dbReference type="ARBA" id="ARBA00000085"/>
    </source>
</evidence>
<accession>A0A850TBU1</accession>
<organism evidence="13 14">
    <name type="scientific">Desulfobacter latus</name>
    <dbReference type="NCBI Taxonomy" id="2292"/>
    <lineage>
        <taxon>Bacteria</taxon>
        <taxon>Pseudomonadati</taxon>
        <taxon>Thermodesulfobacteriota</taxon>
        <taxon>Desulfobacteria</taxon>
        <taxon>Desulfobacterales</taxon>
        <taxon>Desulfobacteraceae</taxon>
        <taxon>Desulfobacter</taxon>
    </lineage>
</organism>
<dbReference type="SMART" id="SM00448">
    <property type="entry name" value="REC"/>
    <property type="match status" value="1"/>
</dbReference>
<comment type="caution">
    <text evidence="13">The sequence shown here is derived from an EMBL/GenBank/DDBJ whole genome shotgun (WGS) entry which is preliminary data.</text>
</comment>
<dbReference type="PROSITE" id="PS50110">
    <property type="entry name" value="RESPONSE_REGULATORY"/>
    <property type="match status" value="1"/>
</dbReference>
<evidence type="ECO:0000256" key="2">
    <source>
        <dbReference type="ARBA" id="ARBA00012438"/>
    </source>
</evidence>
<evidence type="ECO:0000256" key="9">
    <source>
        <dbReference type="PROSITE-ProRule" id="PRU00169"/>
    </source>
</evidence>
<feature type="domain" description="Response regulatory" evidence="12">
    <location>
        <begin position="319"/>
        <end position="435"/>
    </location>
</feature>
<dbReference type="InterPro" id="IPR003594">
    <property type="entry name" value="HATPase_dom"/>
</dbReference>
<keyword evidence="8" id="KW-0902">Two-component regulatory system</keyword>
<feature type="domain" description="Histidine kinase" evidence="11">
    <location>
        <begin position="72"/>
        <end position="295"/>
    </location>
</feature>
<evidence type="ECO:0000256" key="3">
    <source>
        <dbReference type="ARBA" id="ARBA00022553"/>
    </source>
</evidence>
<dbReference type="SUPFAM" id="SSF47384">
    <property type="entry name" value="Homodimeric domain of signal transducing histidine kinase"/>
    <property type="match status" value="1"/>
</dbReference>
<dbReference type="SMART" id="SM00388">
    <property type="entry name" value="HisKA"/>
    <property type="match status" value="1"/>
</dbReference>
<evidence type="ECO:0000256" key="10">
    <source>
        <dbReference type="SAM" id="Coils"/>
    </source>
</evidence>
<keyword evidence="5" id="KW-0547">Nucleotide-binding</keyword>
<keyword evidence="10" id="KW-0175">Coiled coil</keyword>
<dbReference type="EMBL" id="JACADJ010000060">
    <property type="protein sequence ID" value="NWH06148.1"/>
    <property type="molecule type" value="Genomic_DNA"/>
</dbReference>
<dbReference type="SUPFAM" id="SSF55874">
    <property type="entry name" value="ATPase domain of HSP90 chaperone/DNA topoisomerase II/histidine kinase"/>
    <property type="match status" value="1"/>
</dbReference>
<dbReference type="PROSITE" id="PS50109">
    <property type="entry name" value="HIS_KIN"/>
    <property type="match status" value="1"/>
</dbReference>
<dbReference type="PANTHER" id="PTHR43065:SF46">
    <property type="entry name" value="C4-DICARBOXYLATE TRANSPORT SENSOR PROTEIN DCTB"/>
    <property type="match status" value="1"/>
</dbReference>
<proteinExistence type="predicted"/>
<dbReference type="Pfam" id="PF02518">
    <property type="entry name" value="HATPase_c"/>
    <property type="match status" value="1"/>
</dbReference>
<dbReference type="GO" id="GO:0000155">
    <property type="term" value="F:phosphorelay sensor kinase activity"/>
    <property type="evidence" value="ECO:0007669"/>
    <property type="project" value="InterPro"/>
</dbReference>
<evidence type="ECO:0000256" key="5">
    <source>
        <dbReference type="ARBA" id="ARBA00022741"/>
    </source>
</evidence>
<keyword evidence="6" id="KW-0418">Kinase</keyword>
<dbReference type="Pfam" id="PF00512">
    <property type="entry name" value="HisKA"/>
    <property type="match status" value="1"/>
</dbReference>
<protein>
    <recommendedName>
        <fullName evidence="2">histidine kinase</fullName>
        <ecNumber evidence="2">2.7.13.3</ecNumber>
    </recommendedName>
</protein>
<evidence type="ECO:0000256" key="6">
    <source>
        <dbReference type="ARBA" id="ARBA00022777"/>
    </source>
</evidence>
<reference evidence="13 14" key="1">
    <citation type="submission" date="2020-06" db="EMBL/GenBank/DDBJ databases">
        <title>High-quality draft genome of sulfate reducer Desulfobacter latus type strain AcrS2 isolated from marine sediment.</title>
        <authorList>
            <person name="Hoppe M."/>
            <person name="Larsen C.K."/>
            <person name="Marshall I.P.G."/>
            <person name="Schramm A."/>
            <person name="Marietou A.G."/>
        </authorList>
    </citation>
    <scope>NUCLEOTIDE SEQUENCE [LARGE SCALE GENOMIC DNA]</scope>
    <source>
        <strain evidence="13 14">AcRS2</strain>
    </source>
</reference>
<feature type="coiled-coil region" evidence="10">
    <location>
        <begin position="7"/>
        <end position="34"/>
    </location>
</feature>
<dbReference type="InterPro" id="IPR001789">
    <property type="entry name" value="Sig_transdc_resp-reg_receiver"/>
</dbReference>
<gene>
    <name evidence="13" type="ORF">HXW94_14325</name>
</gene>
<evidence type="ECO:0000313" key="14">
    <source>
        <dbReference type="Proteomes" id="UP000553343"/>
    </source>
</evidence>
<dbReference type="InterPro" id="IPR011006">
    <property type="entry name" value="CheY-like_superfamily"/>
</dbReference>
<dbReference type="CDD" id="cd17546">
    <property type="entry name" value="REC_hyHK_CKI1_RcsC-like"/>
    <property type="match status" value="1"/>
</dbReference>
<dbReference type="InterPro" id="IPR036890">
    <property type="entry name" value="HATPase_C_sf"/>
</dbReference>
<dbReference type="InterPro" id="IPR003661">
    <property type="entry name" value="HisK_dim/P_dom"/>
</dbReference>
<comment type="catalytic activity">
    <reaction evidence="1">
        <text>ATP + protein L-histidine = ADP + protein N-phospho-L-histidine.</text>
        <dbReference type="EC" id="2.7.13.3"/>
    </reaction>
</comment>
<evidence type="ECO:0000256" key="7">
    <source>
        <dbReference type="ARBA" id="ARBA00022840"/>
    </source>
</evidence>
<keyword evidence="14" id="KW-1185">Reference proteome</keyword>
<dbReference type="Gene3D" id="3.30.565.10">
    <property type="entry name" value="Histidine kinase-like ATPase, C-terminal domain"/>
    <property type="match status" value="1"/>
</dbReference>
<keyword evidence="4" id="KW-0808">Transferase</keyword>
<dbReference type="PANTHER" id="PTHR43065">
    <property type="entry name" value="SENSOR HISTIDINE KINASE"/>
    <property type="match status" value="1"/>
</dbReference>
<dbReference type="InterPro" id="IPR005467">
    <property type="entry name" value="His_kinase_dom"/>
</dbReference>
<feature type="modified residue" description="4-aspartylphosphate" evidence="9">
    <location>
        <position position="370"/>
    </location>
</feature>
<name>A0A850TBU1_9BACT</name>
<dbReference type="Gene3D" id="1.10.287.130">
    <property type="match status" value="1"/>
</dbReference>
<evidence type="ECO:0000259" key="11">
    <source>
        <dbReference type="PROSITE" id="PS50109"/>
    </source>
</evidence>
<dbReference type="Proteomes" id="UP000553343">
    <property type="component" value="Unassembled WGS sequence"/>
</dbReference>
<evidence type="ECO:0000256" key="4">
    <source>
        <dbReference type="ARBA" id="ARBA00022679"/>
    </source>
</evidence>
<dbReference type="SUPFAM" id="SSF52172">
    <property type="entry name" value="CheY-like"/>
    <property type="match status" value="1"/>
</dbReference>
<evidence type="ECO:0000313" key="13">
    <source>
        <dbReference type="EMBL" id="NWH06148.1"/>
    </source>
</evidence>
<dbReference type="Gene3D" id="3.40.50.2300">
    <property type="match status" value="1"/>
</dbReference>
<evidence type="ECO:0000256" key="8">
    <source>
        <dbReference type="ARBA" id="ARBA00023012"/>
    </source>
</evidence>
<dbReference type="SMART" id="SM00387">
    <property type="entry name" value="HATPase_c"/>
    <property type="match status" value="1"/>
</dbReference>
<dbReference type="InterPro" id="IPR004358">
    <property type="entry name" value="Sig_transdc_His_kin-like_C"/>
</dbReference>
<dbReference type="Pfam" id="PF00072">
    <property type="entry name" value="Response_reg"/>
    <property type="match status" value="1"/>
</dbReference>
<dbReference type="EC" id="2.7.13.3" evidence="2"/>
<sequence length="442" mass="49155">MSQNTSGITLEQRIKELEYENAALKQDIVKLKNSRSTDTSLFSTPADFNEIEINERMAQAQKLESLGTLAGGIAHDFNNMLFPILLNAELLLLKSSAYDNETKESLTQIYENALQAKELVHQILNFSRHKKIEREPLQIQNCINTALMLMKSGIPRNVSIKKNVDPNTPYVVADPTQLHQIIMNLVSNSVHAMGESGGVINVSLMPVNVSQSDANDGVKPGNYICLSVSDTGSGMSKEVMSHIFEPFYSTKGKENGTGIGLSVVYSIIKDMNGDIKVHSQLGKGTEFKLYFPEFSEKRLVSRLQTPAINEKIDVVHQIHILFVDDEDTILKVAKSILNRLGCRTTTMIDPVAALARFKKEPLTYNLVITDLYMPQMNGDCLAEKIKEIRPDIPIFLCTGFSDDITLDMMAQKGIRAVLSKPISIAEISDKIEKFLNTKISVT</sequence>
<dbReference type="RefSeq" id="WP_178367600.1">
    <property type="nucleotide sequence ID" value="NZ_JACADJ010000060.1"/>
</dbReference>
<dbReference type="AlphaFoldDB" id="A0A850TBU1"/>
<dbReference type="CDD" id="cd00082">
    <property type="entry name" value="HisKA"/>
    <property type="match status" value="1"/>
</dbReference>
<keyword evidence="3 9" id="KW-0597">Phosphoprotein</keyword>
<dbReference type="PRINTS" id="PR00344">
    <property type="entry name" value="BCTRLSENSOR"/>
</dbReference>
<evidence type="ECO:0000259" key="12">
    <source>
        <dbReference type="PROSITE" id="PS50110"/>
    </source>
</evidence>
<dbReference type="InterPro" id="IPR036097">
    <property type="entry name" value="HisK_dim/P_sf"/>
</dbReference>
<dbReference type="GO" id="GO:0005524">
    <property type="term" value="F:ATP binding"/>
    <property type="evidence" value="ECO:0007669"/>
    <property type="project" value="UniProtKB-KW"/>
</dbReference>
<keyword evidence="7" id="KW-0067">ATP-binding</keyword>